<evidence type="ECO:0000313" key="2">
    <source>
        <dbReference type="EMBL" id="GHI63377.1"/>
    </source>
</evidence>
<reference evidence="3" key="1">
    <citation type="submission" date="2023-07" db="EMBL/GenBank/DDBJ databases">
        <title>Whole genome shotgun sequence of Streptomyces cacaoi subsp. asoensis NBRC 13813.</title>
        <authorList>
            <person name="Komaki H."/>
            <person name="Tamura T."/>
        </authorList>
    </citation>
    <scope>NUCLEOTIDE SEQUENCE [LARGE SCALE GENOMIC DNA]</scope>
    <source>
        <strain evidence="3">NBRC 13813</strain>
    </source>
</reference>
<proteinExistence type="predicted"/>
<comment type="caution">
    <text evidence="2">The sequence shown here is derived from an EMBL/GenBank/DDBJ whole genome shotgun (WGS) entry which is preliminary data.</text>
</comment>
<dbReference type="InterPro" id="IPR045794">
    <property type="entry name" value="Trypco1"/>
</dbReference>
<gene>
    <name evidence="2" type="ORF">Saso_50270</name>
</gene>
<dbReference type="Pfam" id="PF19493">
    <property type="entry name" value="Trypco1"/>
    <property type="match status" value="1"/>
</dbReference>
<sequence length="118" mass="12241">MGGFMQGVVSVPLADGGTIRFEATPEHDGPVRVGRFGDAVRELPQTLQESLVPVGDAARAVLEQLRRAGPDEIEVEFGVTLSAEAGAVITKGTGAVHLKVRAAWSSTGASARSGDDRT</sequence>
<dbReference type="EMBL" id="BNEB01000005">
    <property type="protein sequence ID" value="GHI63377.1"/>
    <property type="molecule type" value="Genomic_DNA"/>
</dbReference>
<evidence type="ECO:0000313" key="3">
    <source>
        <dbReference type="Proteomes" id="UP000649259"/>
    </source>
</evidence>
<organism evidence="2 3">
    <name type="scientific">Streptomyces asoensis</name>
    <dbReference type="NCBI Taxonomy" id="249586"/>
    <lineage>
        <taxon>Bacteria</taxon>
        <taxon>Bacillati</taxon>
        <taxon>Actinomycetota</taxon>
        <taxon>Actinomycetes</taxon>
        <taxon>Kitasatosporales</taxon>
        <taxon>Streptomycetaceae</taxon>
        <taxon>Streptomyces</taxon>
    </lineage>
</organism>
<protein>
    <recommendedName>
        <fullName evidence="1">Trypsin-co-occurring domain-containing protein</fullName>
    </recommendedName>
</protein>
<dbReference type="NCBIfam" id="NF041216">
    <property type="entry name" value="CU044_2847_fam"/>
    <property type="match status" value="1"/>
</dbReference>
<accession>A0ABQ3S608</accession>
<feature type="domain" description="Trypsin-co-occurring" evidence="1">
    <location>
        <begin position="11"/>
        <end position="105"/>
    </location>
</feature>
<name>A0ABQ3S608_9ACTN</name>
<dbReference type="Proteomes" id="UP000649259">
    <property type="component" value="Unassembled WGS sequence"/>
</dbReference>
<keyword evidence="3" id="KW-1185">Reference proteome</keyword>
<evidence type="ECO:0000259" key="1">
    <source>
        <dbReference type="Pfam" id="PF19493"/>
    </source>
</evidence>